<dbReference type="EMBL" id="FNFO01000017">
    <property type="protein sequence ID" value="SDM61738.1"/>
    <property type="molecule type" value="Genomic_DNA"/>
</dbReference>
<name>A0A1G9UP79_9BACT</name>
<feature type="chain" id="PRO_5011615391" description="Cadherin domain-containing protein" evidence="2">
    <location>
        <begin position="22"/>
        <end position="544"/>
    </location>
</feature>
<evidence type="ECO:0008006" key="5">
    <source>
        <dbReference type="Google" id="ProtNLM"/>
    </source>
</evidence>
<keyword evidence="2" id="KW-0732">Signal</keyword>
<dbReference type="STRING" id="1075417.SAMN05421823_11732"/>
<dbReference type="Proteomes" id="UP000198510">
    <property type="component" value="Unassembled WGS sequence"/>
</dbReference>
<dbReference type="RefSeq" id="WP_143017505.1">
    <property type="nucleotide sequence ID" value="NZ_FNFO01000017.1"/>
</dbReference>
<keyword evidence="4" id="KW-1185">Reference proteome</keyword>
<protein>
    <recommendedName>
        <fullName evidence="5">Cadherin domain-containing protein</fullName>
    </recommendedName>
</protein>
<accession>A0A1G9UP79</accession>
<feature type="signal peptide" evidence="2">
    <location>
        <begin position="1"/>
        <end position="21"/>
    </location>
</feature>
<sequence length="544" mass="61322">MRKWILSLILGGMLPACGLWAQTQEPEILPDTLSASTPPPADSAHDTPPTPELDLLLPELEPVAEGETLSFDVKAQGQAPYTFRLVEGTQPGVQLDSAGHFTWTPGYDLVGRLEEEKAFPLLFEVRNANDEKVVKKAEIVVKHTNRSPVAGELKPFYVQYNTQNTYQIEAGTVYDEDEDPIVFVPIPTKMPEGMKLSAQGEVSWRPSITQFNALKREPIEMEFYVEDQPAKARTQGTLKLAATQMDLPPSISVAPKSTRVSSKEDVTINLKFYLSDPNGDDDIQAFDFVTNQPNFPKDALVRNTDNQYEFIWTPNYDFVQDPLDSLTFEATFFALDKSRKREELTIEFTIQNAVNEEALDRKLYTDYRTMLVRTWEMLEQLQEVEERLKKDFRTAKRGKKNRSIANASLGAVTGVTPVIESIPDPTKKVVSTIGGTTVMTMGTLEATEVIGKSTKDLLDRLNYVIEKRNDLQARGDAFARKYALRSSRRWADFAKDRDDLRSALSLKGVVALELDAGWTTKKKATDKQLSQTFKDFAPEEWESR</sequence>
<evidence type="ECO:0000256" key="1">
    <source>
        <dbReference type="SAM" id="MobiDB-lite"/>
    </source>
</evidence>
<feature type="region of interest" description="Disordered" evidence="1">
    <location>
        <begin position="30"/>
        <end position="51"/>
    </location>
</feature>
<evidence type="ECO:0000313" key="4">
    <source>
        <dbReference type="Proteomes" id="UP000198510"/>
    </source>
</evidence>
<dbReference type="OrthoDB" id="844454at2"/>
<dbReference type="AlphaFoldDB" id="A0A1G9UP79"/>
<evidence type="ECO:0000313" key="3">
    <source>
        <dbReference type="EMBL" id="SDM61738.1"/>
    </source>
</evidence>
<reference evidence="3 4" key="1">
    <citation type="submission" date="2016-10" db="EMBL/GenBank/DDBJ databases">
        <authorList>
            <person name="de Groot N.N."/>
        </authorList>
    </citation>
    <scope>NUCLEOTIDE SEQUENCE [LARGE SCALE GENOMIC DNA]</scope>
    <source>
        <strain evidence="3 4">DSM 25186</strain>
    </source>
</reference>
<proteinExistence type="predicted"/>
<organism evidence="3 4">
    <name type="scientific">Catalinimonas alkaloidigena</name>
    <dbReference type="NCBI Taxonomy" id="1075417"/>
    <lineage>
        <taxon>Bacteria</taxon>
        <taxon>Pseudomonadati</taxon>
        <taxon>Bacteroidota</taxon>
        <taxon>Cytophagia</taxon>
        <taxon>Cytophagales</taxon>
        <taxon>Catalimonadaceae</taxon>
        <taxon>Catalinimonas</taxon>
    </lineage>
</organism>
<evidence type="ECO:0000256" key="2">
    <source>
        <dbReference type="SAM" id="SignalP"/>
    </source>
</evidence>
<gene>
    <name evidence="3" type="ORF">SAMN05421823_11732</name>
</gene>